<organism evidence="3 4">
    <name type="scientific">Poseidonibacter parvus</name>
    <dbReference type="NCBI Taxonomy" id="1850254"/>
    <lineage>
        <taxon>Bacteria</taxon>
        <taxon>Pseudomonadati</taxon>
        <taxon>Campylobacterota</taxon>
        <taxon>Epsilonproteobacteria</taxon>
        <taxon>Campylobacterales</taxon>
        <taxon>Arcobacteraceae</taxon>
        <taxon>Poseidonibacter</taxon>
    </lineage>
</organism>
<feature type="coiled-coil region" evidence="1">
    <location>
        <begin position="38"/>
        <end position="69"/>
    </location>
</feature>
<dbReference type="STRING" id="1850254.LPB137_11110"/>
<evidence type="ECO:0000313" key="4">
    <source>
        <dbReference type="Proteomes" id="UP000186074"/>
    </source>
</evidence>
<reference evidence="3 4" key="1">
    <citation type="submission" date="2017-01" db="EMBL/GenBank/DDBJ databases">
        <title>Genome sequencing of Arcobacter sp. LPB0137.</title>
        <authorList>
            <person name="Lee G.-W."/>
            <person name="Yi H."/>
        </authorList>
    </citation>
    <scope>NUCLEOTIDE SEQUENCE [LARGE SCALE GENOMIC DNA]</scope>
    <source>
        <strain evidence="3 4">LPB0137</strain>
    </source>
</reference>
<proteinExistence type="predicted"/>
<evidence type="ECO:0000256" key="2">
    <source>
        <dbReference type="SAM" id="SignalP"/>
    </source>
</evidence>
<dbReference type="Proteomes" id="UP000186074">
    <property type="component" value="Chromosome"/>
</dbReference>
<keyword evidence="1" id="KW-0175">Coiled coil</keyword>
<evidence type="ECO:0000256" key="1">
    <source>
        <dbReference type="SAM" id="Coils"/>
    </source>
</evidence>
<dbReference type="AlphaFoldDB" id="A0A1P8KP75"/>
<keyword evidence="4" id="KW-1185">Reference proteome</keyword>
<evidence type="ECO:0000313" key="3">
    <source>
        <dbReference type="EMBL" id="APW66357.1"/>
    </source>
</evidence>
<name>A0A1P8KP75_9BACT</name>
<keyword evidence="2" id="KW-0732">Signal</keyword>
<accession>A0A1P8KP75</accession>
<dbReference type="RefSeq" id="WP_076088040.1">
    <property type="nucleotide sequence ID" value="NZ_CP019070.1"/>
</dbReference>
<feature type="signal peptide" evidence="2">
    <location>
        <begin position="1"/>
        <end position="20"/>
    </location>
</feature>
<gene>
    <name evidence="3" type="ORF">LPB137_11110</name>
</gene>
<dbReference type="KEGG" id="alp:LPB137_11110"/>
<dbReference type="EMBL" id="CP019070">
    <property type="protein sequence ID" value="APW66357.1"/>
    <property type="molecule type" value="Genomic_DNA"/>
</dbReference>
<protein>
    <recommendedName>
        <fullName evidence="5">Restriction endonuclease</fullName>
    </recommendedName>
</protein>
<evidence type="ECO:0008006" key="5">
    <source>
        <dbReference type="Google" id="ProtNLM"/>
    </source>
</evidence>
<sequence length="85" mass="9728">MILKKTIIIYLLSLTTFAFAQNKEVNKLLEKVNQAPTAEVKKELIEELKDKLASENKKAQQEADAIIKAKKKIPQKLYKQNTLSK</sequence>
<feature type="chain" id="PRO_5012071678" description="Restriction endonuclease" evidence="2">
    <location>
        <begin position="21"/>
        <end position="85"/>
    </location>
</feature>